<name>A0A179I4E6_CORDF</name>
<dbReference type="OrthoDB" id="4161186at2759"/>
<dbReference type="AlphaFoldDB" id="A0A179I4E6"/>
<organism evidence="2 3">
    <name type="scientific">Cordyceps confragosa</name>
    <name type="common">Lecanicillium lecanii</name>
    <dbReference type="NCBI Taxonomy" id="2714763"/>
    <lineage>
        <taxon>Eukaryota</taxon>
        <taxon>Fungi</taxon>
        <taxon>Dikarya</taxon>
        <taxon>Ascomycota</taxon>
        <taxon>Pezizomycotina</taxon>
        <taxon>Sordariomycetes</taxon>
        <taxon>Hypocreomycetidae</taxon>
        <taxon>Hypocreales</taxon>
        <taxon>Cordycipitaceae</taxon>
        <taxon>Akanthomyces</taxon>
    </lineage>
</organism>
<comment type="caution">
    <text evidence="2">The sequence shown here is derived from an EMBL/GenBank/DDBJ whole genome shotgun (WGS) entry which is preliminary data.</text>
</comment>
<protein>
    <recommendedName>
        <fullName evidence="1">PD-(D/E)XK nuclease-like domain-containing protein</fullName>
    </recommendedName>
</protein>
<dbReference type="InterPro" id="IPR046797">
    <property type="entry name" value="PDDEXK_12"/>
</dbReference>
<dbReference type="Proteomes" id="UP000243081">
    <property type="component" value="Unassembled WGS sequence"/>
</dbReference>
<keyword evidence="3" id="KW-1185">Reference proteome</keyword>
<dbReference type="Pfam" id="PF20516">
    <property type="entry name" value="PDDEXK_12"/>
    <property type="match status" value="1"/>
</dbReference>
<dbReference type="EMBL" id="LUKN01004191">
    <property type="protein sequence ID" value="OAQ96403.1"/>
    <property type="molecule type" value="Genomic_DNA"/>
</dbReference>
<reference evidence="2 3" key="1">
    <citation type="submission" date="2016-03" db="EMBL/GenBank/DDBJ databases">
        <title>Fine-scale spatial genetic structure of a fungal parasite of coffee scale insects.</title>
        <authorList>
            <person name="Jackson D."/>
            <person name="Zemenick K.A."/>
            <person name="Malloure B."/>
            <person name="Quandt C.A."/>
            <person name="James T.Y."/>
        </authorList>
    </citation>
    <scope>NUCLEOTIDE SEQUENCE [LARGE SCALE GENOMIC DNA]</scope>
    <source>
        <strain evidence="2 3">UM487</strain>
    </source>
</reference>
<feature type="domain" description="PD-(D/E)XK nuclease-like" evidence="1">
    <location>
        <begin position="10"/>
        <end position="69"/>
    </location>
</feature>
<accession>A0A179I4E6</accession>
<evidence type="ECO:0000313" key="3">
    <source>
        <dbReference type="Proteomes" id="UP000243081"/>
    </source>
</evidence>
<proteinExistence type="predicted"/>
<sequence>MFEGYPPDSPVRFGIHVSGHGWFLYAVANPDCDLQMTDRIHMGSTRNLLAAYHLLNVLREIGHCIDETYYPWMLWFFRGNWRVAR</sequence>
<evidence type="ECO:0000259" key="1">
    <source>
        <dbReference type="Pfam" id="PF20516"/>
    </source>
</evidence>
<gene>
    <name evidence="2" type="ORF">LLEC1_00891</name>
</gene>
<evidence type="ECO:0000313" key="2">
    <source>
        <dbReference type="EMBL" id="OAQ96403.1"/>
    </source>
</evidence>